<dbReference type="PANTHER" id="PTHR33221:SF4">
    <property type="entry name" value="HTH-TYPE TRANSCRIPTIONAL REPRESSOR NSRR"/>
    <property type="match status" value="1"/>
</dbReference>
<gene>
    <name evidence="2" type="ORF">AACH11_08040</name>
</gene>
<sequence>MRLTAMTDYALRLLIYVGRQQPDRLCTIAEVALAHGLSETHLMKITHQLALAGWLQTVRGKGGGMRLARPADQINLGAVVRSIEPDFQLVDCLGDDDDACRLSGGCKLTGVFRSALQAFLAELDAHTLADVLPVSRAAWARVTLPVRERDGVR</sequence>
<organism evidence="2 3">
    <name type="scientific">Pseudaquabacterium rugosum</name>
    <dbReference type="NCBI Taxonomy" id="2984194"/>
    <lineage>
        <taxon>Bacteria</taxon>
        <taxon>Pseudomonadati</taxon>
        <taxon>Pseudomonadota</taxon>
        <taxon>Betaproteobacteria</taxon>
        <taxon>Burkholderiales</taxon>
        <taxon>Sphaerotilaceae</taxon>
        <taxon>Pseudaquabacterium</taxon>
    </lineage>
</organism>
<keyword evidence="3" id="KW-1185">Reference proteome</keyword>
<dbReference type="NCBIfam" id="TIGR00738">
    <property type="entry name" value="rrf2_super"/>
    <property type="match status" value="1"/>
</dbReference>
<dbReference type="RefSeq" id="WP_341373694.1">
    <property type="nucleotide sequence ID" value="NZ_JBBUTF010000006.1"/>
</dbReference>
<keyword evidence="1" id="KW-0238">DNA-binding</keyword>
<protein>
    <submittedName>
        <fullName evidence="2">Rrf2 family transcriptional regulator</fullName>
    </submittedName>
</protein>
<dbReference type="Proteomes" id="UP001368500">
    <property type="component" value="Unassembled WGS sequence"/>
</dbReference>
<name>A0ABU9B817_9BURK</name>
<dbReference type="Pfam" id="PF02082">
    <property type="entry name" value="Rrf2"/>
    <property type="match status" value="1"/>
</dbReference>
<dbReference type="InterPro" id="IPR036390">
    <property type="entry name" value="WH_DNA-bd_sf"/>
</dbReference>
<dbReference type="InterPro" id="IPR000944">
    <property type="entry name" value="Tscrpt_reg_Rrf2"/>
</dbReference>
<dbReference type="PROSITE" id="PS51197">
    <property type="entry name" value="HTH_RRF2_2"/>
    <property type="match status" value="1"/>
</dbReference>
<comment type="caution">
    <text evidence="2">The sequence shown here is derived from an EMBL/GenBank/DDBJ whole genome shotgun (WGS) entry which is preliminary data.</text>
</comment>
<evidence type="ECO:0000313" key="2">
    <source>
        <dbReference type="EMBL" id="MEK8025909.1"/>
    </source>
</evidence>
<dbReference type="PANTHER" id="PTHR33221">
    <property type="entry name" value="WINGED HELIX-TURN-HELIX TRANSCRIPTIONAL REGULATOR, RRF2 FAMILY"/>
    <property type="match status" value="1"/>
</dbReference>
<accession>A0ABU9B817</accession>
<dbReference type="InterPro" id="IPR036388">
    <property type="entry name" value="WH-like_DNA-bd_sf"/>
</dbReference>
<dbReference type="SUPFAM" id="SSF46785">
    <property type="entry name" value="Winged helix' DNA-binding domain"/>
    <property type="match status" value="1"/>
</dbReference>
<dbReference type="Gene3D" id="1.10.10.10">
    <property type="entry name" value="Winged helix-like DNA-binding domain superfamily/Winged helix DNA-binding domain"/>
    <property type="match status" value="1"/>
</dbReference>
<dbReference type="EMBL" id="JBBUTF010000006">
    <property type="protein sequence ID" value="MEK8025909.1"/>
    <property type="molecule type" value="Genomic_DNA"/>
</dbReference>
<proteinExistence type="predicted"/>
<reference evidence="2 3" key="1">
    <citation type="submission" date="2024-04" db="EMBL/GenBank/DDBJ databases">
        <title>Novel species of the genus Ideonella isolated from streams.</title>
        <authorList>
            <person name="Lu H."/>
        </authorList>
    </citation>
    <scope>NUCLEOTIDE SEQUENCE [LARGE SCALE GENOMIC DNA]</scope>
    <source>
        <strain evidence="2 3">BYS139W</strain>
    </source>
</reference>
<evidence type="ECO:0000256" key="1">
    <source>
        <dbReference type="ARBA" id="ARBA00023125"/>
    </source>
</evidence>
<evidence type="ECO:0000313" key="3">
    <source>
        <dbReference type="Proteomes" id="UP001368500"/>
    </source>
</evidence>